<organism evidence="2 3">
    <name type="scientific">Thelonectria olida</name>
    <dbReference type="NCBI Taxonomy" id="1576542"/>
    <lineage>
        <taxon>Eukaryota</taxon>
        <taxon>Fungi</taxon>
        <taxon>Dikarya</taxon>
        <taxon>Ascomycota</taxon>
        <taxon>Pezizomycotina</taxon>
        <taxon>Sordariomycetes</taxon>
        <taxon>Hypocreomycetidae</taxon>
        <taxon>Hypocreales</taxon>
        <taxon>Nectriaceae</taxon>
        <taxon>Thelonectria</taxon>
    </lineage>
</organism>
<sequence>MDRLPRELVEEILQQCVAQGHKNTVLSLRLVCRVFNQILKPIACRTIGLDFSRLNRRSSRKHPDPDALQTIGYQCKGIYIDLLVIRDDLEVDFLEDLFERVPSMTEFCHTLHKKYCMNDYSFTEREYFLIVETVLFNCRGIESLRLNLPIQLVGRHCNVSTRVLANTLKAFATRPEEDSADLETLVVENMTDIGICHLWMNPTDVVNLIKVLESLKHLVFSIRRHETEPQRVMVFGACFWNLLATADRLISLCLIGQNSEDRPPRDVKQTRSRQMSVEEWRARSLPCPKNHIILSNVTCLELKKMELSSDVLVRIAKNLGATLEELYLNEVYLKVEASQTYNQDSKDVLWVGLPNQRPPPEGQWVAMALRCVAPNLRICRASSLAYDRYLREDVPGTPEFDFIDPCGLSRGISQRFIEVVMGIEQPNLPNGDPIEYFPRDSSFDHLTRELKPRAHPPRMTDYDTNTYQLDIANTTSEHLRGIDGTFANINSNTLDELHYIAETACRGMNEMQRRRSQ</sequence>
<keyword evidence="3" id="KW-1185">Reference proteome</keyword>
<proteinExistence type="predicted"/>
<dbReference type="InterPro" id="IPR001387">
    <property type="entry name" value="Cro/C1-type_HTH"/>
</dbReference>
<evidence type="ECO:0000259" key="1">
    <source>
        <dbReference type="PROSITE" id="PS50943"/>
    </source>
</evidence>
<comment type="caution">
    <text evidence="2">The sequence shown here is derived from an EMBL/GenBank/DDBJ whole genome shotgun (WGS) entry which is preliminary data.</text>
</comment>
<dbReference type="EMBL" id="JAGPYM010000002">
    <property type="protein sequence ID" value="KAH6898918.1"/>
    <property type="molecule type" value="Genomic_DNA"/>
</dbReference>
<dbReference type="Proteomes" id="UP000777438">
    <property type="component" value="Unassembled WGS sequence"/>
</dbReference>
<dbReference type="OrthoDB" id="4798537at2759"/>
<protein>
    <recommendedName>
        <fullName evidence="1">HTH cro/C1-type domain-containing protein</fullName>
    </recommendedName>
</protein>
<name>A0A9P8WHH2_9HYPO</name>
<dbReference type="PROSITE" id="PS50943">
    <property type="entry name" value="HTH_CROC1"/>
    <property type="match status" value="1"/>
</dbReference>
<evidence type="ECO:0000313" key="2">
    <source>
        <dbReference type="EMBL" id="KAH6898918.1"/>
    </source>
</evidence>
<dbReference type="AlphaFoldDB" id="A0A9P8WHH2"/>
<gene>
    <name evidence="2" type="ORF">B0T10DRAFT_123471</name>
</gene>
<accession>A0A9P8WHH2</accession>
<evidence type="ECO:0000313" key="3">
    <source>
        <dbReference type="Proteomes" id="UP000777438"/>
    </source>
</evidence>
<reference evidence="2 3" key="1">
    <citation type="journal article" date="2021" name="Nat. Commun.">
        <title>Genetic determinants of endophytism in the Arabidopsis root mycobiome.</title>
        <authorList>
            <person name="Mesny F."/>
            <person name="Miyauchi S."/>
            <person name="Thiergart T."/>
            <person name="Pickel B."/>
            <person name="Atanasova L."/>
            <person name="Karlsson M."/>
            <person name="Huettel B."/>
            <person name="Barry K.W."/>
            <person name="Haridas S."/>
            <person name="Chen C."/>
            <person name="Bauer D."/>
            <person name="Andreopoulos W."/>
            <person name="Pangilinan J."/>
            <person name="LaButti K."/>
            <person name="Riley R."/>
            <person name="Lipzen A."/>
            <person name="Clum A."/>
            <person name="Drula E."/>
            <person name="Henrissat B."/>
            <person name="Kohler A."/>
            <person name="Grigoriev I.V."/>
            <person name="Martin F.M."/>
            <person name="Hacquard S."/>
        </authorList>
    </citation>
    <scope>NUCLEOTIDE SEQUENCE [LARGE SCALE GENOMIC DNA]</scope>
    <source>
        <strain evidence="2 3">MPI-CAGE-CH-0241</strain>
    </source>
</reference>
<feature type="domain" description="HTH cro/C1-type" evidence="1">
    <location>
        <begin position="300"/>
        <end position="326"/>
    </location>
</feature>